<dbReference type="Gene3D" id="1.10.3080.10">
    <property type="entry name" value="Clc chloride channel"/>
    <property type="match status" value="1"/>
</dbReference>
<dbReference type="GO" id="GO:0016020">
    <property type="term" value="C:membrane"/>
    <property type="evidence" value="ECO:0007669"/>
    <property type="project" value="UniProtKB-SubCell"/>
</dbReference>
<feature type="transmembrane region" description="Helical" evidence="6">
    <location>
        <begin position="190"/>
        <end position="221"/>
    </location>
</feature>
<feature type="transmembrane region" description="Helical" evidence="6">
    <location>
        <begin position="54"/>
        <end position="76"/>
    </location>
</feature>
<feature type="transmembrane region" description="Helical" evidence="6">
    <location>
        <begin position="272"/>
        <end position="290"/>
    </location>
</feature>
<feature type="transmembrane region" description="Helical" evidence="6">
    <location>
        <begin position="233"/>
        <end position="260"/>
    </location>
</feature>
<organism evidence="7">
    <name type="scientific">Zooxanthella nutricula</name>
    <dbReference type="NCBI Taxonomy" id="1333877"/>
    <lineage>
        <taxon>Eukaryota</taxon>
        <taxon>Sar</taxon>
        <taxon>Alveolata</taxon>
        <taxon>Dinophyceae</taxon>
        <taxon>Peridiniales</taxon>
        <taxon>Peridiniales incertae sedis</taxon>
        <taxon>Zooxanthella</taxon>
    </lineage>
</organism>
<keyword evidence="4 6" id="KW-0472">Membrane</keyword>
<evidence type="ECO:0000256" key="6">
    <source>
        <dbReference type="SAM" id="Phobius"/>
    </source>
</evidence>
<evidence type="ECO:0000313" key="7">
    <source>
        <dbReference type="EMBL" id="CAD9615296.1"/>
    </source>
</evidence>
<proteinExistence type="predicted"/>
<evidence type="ECO:0000256" key="1">
    <source>
        <dbReference type="ARBA" id="ARBA00004141"/>
    </source>
</evidence>
<dbReference type="GO" id="GO:0015108">
    <property type="term" value="F:chloride transmembrane transporter activity"/>
    <property type="evidence" value="ECO:0007669"/>
    <property type="project" value="InterPro"/>
</dbReference>
<protein>
    <recommendedName>
        <fullName evidence="8">Chloride channel protein</fullName>
    </recommendedName>
</protein>
<dbReference type="SUPFAM" id="SSF81340">
    <property type="entry name" value="Clc chloride channel"/>
    <property type="match status" value="1"/>
</dbReference>
<evidence type="ECO:0000256" key="5">
    <source>
        <dbReference type="SAM" id="MobiDB-lite"/>
    </source>
</evidence>
<gene>
    <name evidence="7" type="ORF">BRAN1462_LOCUS42588</name>
</gene>
<evidence type="ECO:0000256" key="2">
    <source>
        <dbReference type="ARBA" id="ARBA00022692"/>
    </source>
</evidence>
<dbReference type="Pfam" id="PF00654">
    <property type="entry name" value="Voltage_CLC"/>
    <property type="match status" value="1"/>
</dbReference>
<dbReference type="InterPro" id="IPR014743">
    <property type="entry name" value="Cl-channel_core"/>
</dbReference>
<reference evidence="7" key="1">
    <citation type="submission" date="2021-01" db="EMBL/GenBank/DDBJ databases">
        <authorList>
            <person name="Corre E."/>
            <person name="Pelletier E."/>
            <person name="Niang G."/>
            <person name="Scheremetjew M."/>
            <person name="Finn R."/>
            <person name="Kale V."/>
            <person name="Holt S."/>
            <person name="Cochrane G."/>
            <person name="Meng A."/>
            <person name="Brown T."/>
            <person name="Cohen L."/>
        </authorList>
    </citation>
    <scope>NUCLEOTIDE SEQUENCE</scope>
    <source>
        <strain evidence="7">RCC3387</strain>
    </source>
</reference>
<evidence type="ECO:0000256" key="3">
    <source>
        <dbReference type="ARBA" id="ARBA00022989"/>
    </source>
</evidence>
<keyword evidence="3 6" id="KW-1133">Transmembrane helix</keyword>
<dbReference type="InterPro" id="IPR001807">
    <property type="entry name" value="ClC"/>
</dbReference>
<evidence type="ECO:0008006" key="8">
    <source>
        <dbReference type="Google" id="ProtNLM"/>
    </source>
</evidence>
<comment type="subcellular location">
    <subcellularLocation>
        <location evidence="1">Membrane</location>
        <topology evidence="1">Multi-pass membrane protein</topology>
    </subcellularLocation>
</comment>
<dbReference type="AlphaFoldDB" id="A0A7S2LST8"/>
<feature type="compositionally biased region" description="Acidic residues" evidence="5">
    <location>
        <begin position="360"/>
        <end position="369"/>
    </location>
</feature>
<accession>A0A7S2LST8</accession>
<feature type="region of interest" description="Disordered" evidence="5">
    <location>
        <begin position="321"/>
        <end position="403"/>
    </location>
</feature>
<name>A0A7S2LST8_9DINO</name>
<sequence length="403" mass="43014">MPACMAASLFGVIFGDSLWRPDKLLGHSMLVFPGGPPLQEGGVQATSPNLSLPALLWGGPIGCAASLLVHILILAVKKLHPVAHRLRHGRSGEALRPWVLRWRRAGLLALAGAINGAFGMLYPGALFWGEEEMQLALTQGCSEWRANMTECSPAEMPFLYAGLTGAREDAPAAIAPYSSGHMLGIALVKLVMILICELAGFAGGAIYPVAFSMAAFGSALGAQAGVAAMGSQYIAVCGITPIACGLAALLNTPFFAIFFVLVLQVNIPHGTASAQLMTMLFAVSLHYLIMRPWHHIFPELNMIATQQPRWDMKYILPPWDTPPKHEEESDAPPRVMPEQTFHEPGMELYCQKSDVSSGESDSEEEDAEDTSATPLSRKVAGADDTLAAGEGAELEEAARRAAA</sequence>
<evidence type="ECO:0000256" key="4">
    <source>
        <dbReference type="ARBA" id="ARBA00023136"/>
    </source>
</evidence>
<dbReference type="EMBL" id="HBGW01066782">
    <property type="protein sequence ID" value="CAD9615296.1"/>
    <property type="molecule type" value="Transcribed_RNA"/>
</dbReference>
<keyword evidence="2 6" id="KW-0812">Transmembrane</keyword>
<feature type="transmembrane region" description="Helical" evidence="6">
    <location>
        <begin position="105"/>
        <end position="128"/>
    </location>
</feature>